<dbReference type="InterPro" id="IPR000274">
    <property type="entry name" value="Adenylate_cyclase_1"/>
</dbReference>
<dbReference type="Pfam" id="PF12633">
    <property type="entry name" value="Adenyl_cycl_N"/>
    <property type="match status" value="1"/>
</dbReference>
<dbReference type="OrthoDB" id="5436892at2"/>
<dbReference type="PATRIC" id="fig|1121439.3.peg.1287"/>
<protein>
    <submittedName>
        <fullName evidence="3">Adenylate cyclase</fullName>
    </submittedName>
</protein>
<dbReference type="eggNOG" id="COG3072">
    <property type="taxonomic scope" value="Bacteria"/>
</dbReference>
<dbReference type="Proteomes" id="UP000014975">
    <property type="component" value="Unassembled WGS sequence"/>
</dbReference>
<dbReference type="GO" id="GO:0006171">
    <property type="term" value="P:cAMP biosynthetic process"/>
    <property type="evidence" value="ECO:0007669"/>
    <property type="project" value="InterPro"/>
</dbReference>
<accession>S7UKQ4</accession>
<dbReference type="eggNOG" id="COG1357">
    <property type="taxonomic scope" value="Bacteria"/>
</dbReference>
<gene>
    <name evidence="3" type="ORF">dsat_0072</name>
</gene>
<dbReference type="InterPro" id="IPR024685">
    <property type="entry name" value="Adenylate_cyclase_1_N"/>
</dbReference>
<feature type="domain" description="Adenylate cyclase class-I N-terminal" evidence="2">
    <location>
        <begin position="663"/>
        <end position="855"/>
    </location>
</feature>
<dbReference type="Pfam" id="PF13599">
    <property type="entry name" value="Pentapeptide_4"/>
    <property type="match status" value="1"/>
</dbReference>
<evidence type="ECO:0000256" key="1">
    <source>
        <dbReference type="SAM" id="MobiDB-lite"/>
    </source>
</evidence>
<reference evidence="3 4" key="1">
    <citation type="journal article" date="2013" name="Genome Announc.">
        <title>Draft genome sequences for three mercury-methylating, sulfate-reducing bacteria.</title>
        <authorList>
            <person name="Brown S.D."/>
            <person name="Hurt R.A.Jr."/>
            <person name="Gilmour C.C."/>
            <person name="Elias D.A."/>
        </authorList>
    </citation>
    <scope>NUCLEOTIDE SEQUENCE [LARGE SCALE GENOMIC DNA]</scope>
    <source>
        <strain evidence="3 4">DSM 16529</strain>
    </source>
</reference>
<dbReference type="PANTHER" id="PTHR38760:SF1">
    <property type="entry name" value="ADENYLATE CYCLASE"/>
    <property type="match status" value="1"/>
</dbReference>
<dbReference type="EMBL" id="ATHI01000011">
    <property type="protein sequence ID" value="EPR34424.1"/>
    <property type="molecule type" value="Genomic_DNA"/>
</dbReference>
<comment type="caution">
    <text evidence="3">The sequence shown here is derived from an EMBL/GenBank/DDBJ whole genome shotgun (WGS) entry which is preliminary data.</text>
</comment>
<dbReference type="SUPFAM" id="SSF141571">
    <property type="entry name" value="Pentapeptide repeat-like"/>
    <property type="match status" value="1"/>
</dbReference>
<sequence length="1310" mass="143901">MSQERSRHESAAAAIRAYVHTPPPKRLWSEVARLAEGFAEGPKEGEDAREFARSTTEAAVAVFGLGSRADDPALIDICLRSLVRMGVMGRILAIDLIEQEKLPFDDVAAILADMPDSERWLLFNRILLSPWRTSRELREFALESLTLLRDSLAVDAARLLRALATARPRAAYAVRRALLDGTLGPQLTRMAEADTAPLELLDMCQHLAALSHQGLAEKLAALAARTANPDHAHTLLRAVADLGPRPSLDITRPVARLLGHENRDLALTALETLARCAMPRLGKVTASLYAKRPSLKKGIIARLPLMPAAERRAFMDCVPARELPAVQVLCFLLLGAIDPVNMERCLSIAAHGDAPDTADEDGRDMAVGGVLDELLVLIARVPHAEPAEPQNHASPPEPAHPRDGTGRGRNAPTTTANGPLHLDMKGESPKRFTATGRHLPEPVASATTFHLADFSRATLERGRFEACVFDSCSFDHATLKDMSFIDCSFVNCALRDAALFRCDLTNCVFSLCALTGTAFSGGTMTVVKIECGSMTDALFTGMTLRTCSLRALDLSGAEMNRLKARGLELSDCHAESARLSALTLRTVDITACTFVDCAVDGLDSDDPVFGELADQTLLTRLRRSAKAFETGRLPASPGRAAMAVAFRAVDEWFKIAERKGLCRPFLAHNERRISWAKQKLGAKASEFFDILPLLLHSEFFDHAIGLYPTSPPCRVTAYQPGHSALDLARRYFPTAALPDDRTDAVPIEAIYTIGSLGTVAQSEDSDIDYWLCCALDQLAEQDVEGLHQKCEAIQDWAAQEFGLEVHFFLMDSKRVRENNFGASDSESSGTAQAAMLKEEFYRTAVHVAGKKPVWWLAPPGADQAGYDEAMHRLASGEAGGRFLDLGHVPEIPVGEFFGASLWQIAKAIKSPFKSIMKFGLLEKYVSRQGKTELLLCDRLKANLLGGHDELWRIDPYVMLFLEVAEYYADRGEAQTVELIKMSFLLKSHIAGEAFAPTIPSRAEEKSMRRFFTRGIGARKLAFTDLGIAKDWSLARMLEVGERVNAFILNTYLRVREMQNKQPQSAQANIDPHDLTKLGRKIFAVFAPRKHKIDRLGFVKTDAAMVGLLTFAAETRRGGGQAFVAQGGQMDPRTRRVETVEIKRAKDLCWLVAFIEANGLFAPGLTVKTDFTLSPVIARDVEELLQALAAFFPHAETFETNIEEGLSPERVTRALFVLNLTLPRETPRIRQVSLVYSTNWGEMFCQTVDVSDDAIITDPHAFLAAHVEQDCVEPPLMSSFVPDRAACPGIRFARRPIVPPASGSGYSSRKT</sequence>
<dbReference type="PANTHER" id="PTHR38760">
    <property type="entry name" value="ADENYLATE CYCLASE"/>
    <property type="match status" value="1"/>
</dbReference>
<dbReference type="GO" id="GO:0004016">
    <property type="term" value="F:adenylate cyclase activity"/>
    <property type="evidence" value="ECO:0007669"/>
    <property type="project" value="InterPro"/>
</dbReference>
<proteinExistence type="predicted"/>
<evidence type="ECO:0000259" key="2">
    <source>
        <dbReference type="Pfam" id="PF12633"/>
    </source>
</evidence>
<organism evidence="3 4">
    <name type="scientific">Alkalidesulfovibrio alkalitolerans DSM 16529</name>
    <dbReference type="NCBI Taxonomy" id="1121439"/>
    <lineage>
        <taxon>Bacteria</taxon>
        <taxon>Pseudomonadati</taxon>
        <taxon>Thermodesulfobacteriota</taxon>
        <taxon>Desulfovibrionia</taxon>
        <taxon>Desulfovibrionales</taxon>
        <taxon>Desulfovibrionaceae</taxon>
        <taxon>Alkalidesulfovibrio</taxon>
    </lineage>
</organism>
<keyword evidence="4" id="KW-1185">Reference proteome</keyword>
<evidence type="ECO:0000313" key="3">
    <source>
        <dbReference type="EMBL" id="EPR34424.1"/>
    </source>
</evidence>
<dbReference type="Pfam" id="PF01295">
    <property type="entry name" value="Adenylate_cycl"/>
    <property type="match status" value="1"/>
</dbReference>
<name>S7UKQ4_9BACT</name>
<dbReference type="RefSeq" id="WP_020885478.1">
    <property type="nucleotide sequence ID" value="NZ_ATHI01000011.1"/>
</dbReference>
<dbReference type="Gene3D" id="2.160.20.80">
    <property type="entry name" value="E3 ubiquitin-protein ligase SopA"/>
    <property type="match status" value="1"/>
</dbReference>
<evidence type="ECO:0000313" key="4">
    <source>
        <dbReference type="Proteomes" id="UP000014975"/>
    </source>
</evidence>
<dbReference type="InterPro" id="IPR001646">
    <property type="entry name" value="5peptide_repeat"/>
</dbReference>
<dbReference type="STRING" id="1121439.dsat_0072"/>
<feature type="region of interest" description="Disordered" evidence="1">
    <location>
        <begin position="386"/>
        <end position="426"/>
    </location>
</feature>